<organism evidence="1 2">
    <name type="scientific">Streptomyces halstedii</name>
    <dbReference type="NCBI Taxonomy" id="1944"/>
    <lineage>
        <taxon>Bacteria</taxon>
        <taxon>Bacillati</taxon>
        <taxon>Actinomycetota</taxon>
        <taxon>Actinomycetes</taxon>
        <taxon>Kitasatosporales</taxon>
        <taxon>Streptomycetaceae</taxon>
        <taxon>Streptomyces</taxon>
    </lineage>
</organism>
<evidence type="ECO:0000313" key="2">
    <source>
        <dbReference type="Proteomes" id="UP000471293"/>
    </source>
</evidence>
<name>A0A6N9TWS2_STRHA</name>
<dbReference type="AlphaFoldDB" id="A0A6N9TWS2"/>
<dbReference type="Proteomes" id="UP000471293">
    <property type="component" value="Unassembled WGS sequence"/>
</dbReference>
<accession>A0A6N9TWS2</accession>
<sequence>MPENTATVVLSESGGSPYPAGGRAGGVHLLAHTAVPGAAAAPPVRTGHTLAGARMTQLGTQDVIVIGAGPGRRAESGTSSPANP</sequence>
<comment type="caution">
    <text evidence="1">The sequence shown here is derived from an EMBL/GenBank/DDBJ whole genome shotgun (WGS) entry which is preliminary data.</text>
</comment>
<evidence type="ECO:0000313" key="1">
    <source>
        <dbReference type="EMBL" id="NEA15787.1"/>
    </source>
</evidence>
<proteinExistence type="predicted"/>
<protein>
    <submittedName>
        <fullName evidence="1">Uncharacterized protein</fullName>
    </submittedName>
</protein>
<dbReference type="EMBL" id="JAAGLQ010000193">
    <property type="protein sequence ID" value="NEA15787.1"/>
    <property type="molecule type" value="Genomic_DNA"/>
</dbReference>
<reference evidence="1 2" key="1">
    <citation type="submission" date="2020-01" db="EMBL/GenBank/DDBJ databases">
        <title>Insect and environment-associated Actinomycetes.</title>
        <authorList>
            <person name="Currrie C."/>
            <person name="Chevrette M."/>
            <person name="Carlson C."/>
            <person name="Stubbendieck R."/>
            <person name="Wendt-Pienkowski E."/>
        </authorList>
    </citation>
    <scope>NUCLEOTIDE SEQUENCE [LARGE SCALE GENOMIC DNA]</scope>
    <source>
        <strain evidence="1 2">SID11342</strain>
    </source>
</reference>
<gene>
    <name evidence="1" type="ORF">G3I29_09630</name>
</gene>
<dbReference type="RefSeq" id="WP_164343880.1">
    <property type="nucleotide sequence ID" value="NZ_JAAGLQ010000193.1"/>
</dbReference>